<comment type="caution">
    <text evidence="3">The sequence shown here is derived from an EMBL/GenBank/DDBJ whole genome shotgun (WGS) entry which is preliminary data.</text>
</comment>
<keyword evidence="2" id="KW-0732">Signal</keyword>
<reference evidence="3 4" key="1">
    <citation type="submission" date="2020-05" db="EMBL/GenBank/DDBJ databases">
        <title>Aquincola sp. isolate from soil.</title>
        <authorList>
            <person name="Han J."/>
            <person name="Kim D.-U."/>
        </authorList>
    </citation>
    <scope>NUCLEOTIDE SEQUENCE [LARGE SCALE GENOMIC DNA]</scope>
    <source>
        <strain evidence="3 4">S2</strain>
    </source>
</reference>
<evidence type="ECO:0000313" key="3">
    <source>
        <dbReference type="EMBL" id="NRF68736.1"/>
    </source>
</evidence>
<dbReference type="PANTHER" id="PTHR38731">
    <property type="entry name" value="LIPL45-RELATED LIPOPROTEIN-RELATED"/>
    <property type="match status" value="1"/>
</dbReference>
<feature type="compositionally biased region" description="Basic and acidic residues" evidence="1">
    <location>
        <begin position="496"/>
        <end position="517"/>
    </location>
</feature>
<feature type="signal peptide" evidence="2">
    <location>
        <begin position="1"/>
        <end position="27"/>
    </location>
</feature>
<feature type="compositionally biased region" description="Basic and acidic residues" evidence="1">
    <location>
        <begin position="366"/>
        <end position="388"/>
    </location>
</feature>
<evidence type="ECO:0000313" key="4">
    <source>
        <dbReference type="Proteomes" id="UP000737171"/>
    </source>
</evidence>
<feature type="compositionally biased region" description="Basic and acidic residues" evidence="1">
    <location>
        <begin position="615"/>
        <end position="640"/>
    </location>
</feature>
<feature type="compositionally biased region" description="Low complexity" evidence="1">
    <location>
        <begin position="537"/>
        <end position="546"/>
    </location>
</feature>
<feature type="region of interest" description="Disordered" evidence="1">
    <location>
        <begin position="366"/>
        <end position="402"/>
    </location>
</feature>
<dbReference type="Proteomes" id="UP000737171">
    <property type="component" value="Unassembled WGS sequence"/>
</dbReference>
<gene>
    <name evidence="3" type="ORF">HLB44_17225</name>
</gene>
<dbReference type="Pfam" id="PF20245">
    <property type="entry name" value="DUF6600"/>
    <property type="match status" value="1"/>
</dbReference>
<evidence type="ECO:0000256" key="2">
    <source>
        <dbReference type="SAM" id="SignalP"/>
    </source>
</evidence>
<evidence type="ECO:0008006" key="5">
    <source>
        <dbReference type="Google" id="ProtNLM"/>
    </source>
</evidence>
<name>A0ABX2EJB7_9BURK</name>
<dbReference type="RefSeq" id="WP_173124734.1">
    <property type="nucleotide sequence ID" value="NZ_JABRWJ010000005.1"/>
</dbReference>
<dbReference type="EMBL" id="JABRWJ010000005">
    <property type="protein sequence ID" value="NRF68736.1"/>
    <property type="molecule type" value="Genomic_DNA"/>
</dbReference>
<feature type="compositionally biased region" description="Pro residues" evidence="1">
    <location>
        <begin position="463"/>
        <end position="477"/>
    </location>
</feature>
<organism evidence="3 4">
    <name type="scientific">Pseudaquabacterium terrae</name>
    <dbReference type="NCBI Taxonomy" id="2732868"/>
    <lineage>
        <taxon>Bacteria</taxon>
        <taxon>Pseudomonadati</taxon>
        <taxon>Pseudomonadota</taxon>
        <taxon>Betaproteobacteria</taxon>
        <taxon>Burkholderiales</taxon>
        <taxon>Sphaerotilaceae</taxon>
        <taxon>Pseudaquabacterium</taxon>
    </lineage>
</organism>
<feature type="chain" id="PRO_5046364751" description="FecR protein domain-containing protein" evidence="2">
    <location>
        <begin position="28"/>
        <end position="640"/>
    </location>
</feature>
<feature type="compositionally biased region" description="Pro residues" evidence="1">
    <location>
        <begin position="547"/>
        <end position="567"/>
    </location>
</feature>
<dbReference type="InterPro" id="IPR046535">
    <property type="entry name" value="DUF6600"/>
</dbReference>
<evidence type="ECO:0000256" key="1">
    <source>
        <dbReference type="SAM" id="MobiDB-lite"/>
    </source>
</evidence>
<dbReference type="PANTHER" id="PTHR38731:SF3">
    <property type="entry name" value="BLL6125 PROTEIN"/>
    <property type="match status" value="1"/>
</dbReference>
<sequence>MNAAWINRARSFLLATLVGVVPLCAAAQNTVDEPDWPGRVGRLVEVQGSARLLDRGDRQWIAATPNYPLTSGDHLVTDPGSRLELSIGSTQVRLDSATELQLRRIDDHGVVLQLDQGSVALRISSAELAAQVEVVTPEGRFRPREPGHYRIDRQNEASHATAWRGTLRFEGREQAEGREHILIVGRGQHAELWLQGPSQRLQQRWLETERDAFSEWVAQDERAYERSETARYVSPEMTGAEDLDQHGRWQTHPEYGGVWIPTAVPVDWAPYRSGHWAWIAPWGWTWVDSMRWGFAPFHYGRWVHWGRRWCWVPGQRVARPVFSPALVAWVGGSHGSIGVTIGGPVGWIPLGPRDVYHRWHGRNHDGWRDGRRDGRRDDRHDDRRRDGRVPTGPIMYTNQGVPGAVTTVAPDAFSQTRRVVPVVGRHHEDGGRSLPTRGREPTSPLMAIAPPAAPAGRTLAPQFPAPSAVPQPAPMTAPPVAVMPQRPSGPPVQTEHPLRRDGAVQRGAQADRDDEPTAARPQPGRRGEPQLVHPGHRAAVPQAQAPAPQPVAAPRPAPQPAPQPAAAPPVVVQAPPAAAPAAPPAALMRAPAPSPVLTPRGEAPRGQQAAQPAPRESRDEERRQRAPEQRGGMRERTQIQ</sequence>
<proteinExistence type="predicted"/>
<feature type="region of interest" description="Disordered" evidence="1">
    <location>
        <begin position="418"/>
        <end position="640"/>
    </location>
</feature>
<feature type="compositionally biased region" description="Low complexity" evidence="1">
    <location>
        <begin position="600"/>
        <end position="614"/>
    </location>
</feature>
<protein>
    <recommendedName>
        <fullName evidence="5">FecR protein domain-containing protein</fullName>
    </recommendedName>
</protein>
<keyword evidence="4" id="KW-1185">Reference proteome</keyword>
<accession>A0ABX2EJB7</accession>